<accession>A0ACB9E7X0</accession>
<proteinExistence type="predicted"/>
<gene>
    <name evidence="1" type="ORF">L1987_54902</name>
</gene>
<reference evidence="2" key="1">
    <citation type="journal article" date="2022" name="Mol. Ecol. Resour.">
        <title>The genomes of chicory, endive, great burdock and yacon provide insights into Asteraceae palaeo-polyploidization history and plant inulin production.</title>
        <authorList>
            <person name="Fan W."/>
            <person name="Wang S."/>
            <person name="Wang H."/>
            <person name="Wang A."/>
            <person name="Jiang F."/>
            <person name="Liu H."/>
            <person name="Zhao H."/>
            <person name="Xu D."/>
            <person name="Zhang Y."/>
        </authorList>
    </citation>
    <scope>NUCLEOTIDE SEQUENCE [LARGE SCALE GENOMIC DNA]</scope>
    <source>
        <strain evidence="2">cv. Yunnan</strain>
    </source>
</reference>
<protein>
    <submittedName>
        <fullName evidence="1">Uncharacterized protein</fullName>
    </submittedName>
</protein>
<organism evidence="1 2">
    <name type="scientific">Smallanthus sonchifolius</name>
    <dbReference type="NCBI Taxonomy" id="185202"/>
    <lineage>
        <taxon>Eukaryota</taxon>
        <taxon>Viridiplantae</taxon>
        <taxon>Streptophyta</taxon>
        <taxon>Embryophyta</taxon>
        <taxon>Tracheophyta</taxon>
        <taxon>Spermatophyta</taxon>
        <taxon>Magnoliopsida</taxon>
        <taxon>eudicotyledons</taxon>
        <taxon>Gunneridae</taxon>
        <taxon>Pentapetalae</taxon>
        <taxon>asterids</taxon>
        <taxon>campanulids</taxon>
        <taxon>Asterales</taxon>
        <taxon>Asteraceae</taxon>
        <taxon>Asteroideae</taxon>
        <taxon>Heliantheae alliance</taxon>
        <taxon>Millerieae</taxon>
        <taxon>Smallanthus</taxon>
    </lineage>
</organism>
<name>A0ACB9E7X0_9ASTR</name>
<keyword evidence="2" id="KW-1185">Reference proteome</keyword>
<dbReference type="EMBL" id="CM042035">
    <property type="protein sequence ID" value="KAI3755108.1"/>
    <property type="molecule type" value="Genomic_DNA"/>
</dbReference>
<evidence type="ECO:0000313" key="2">
    <source>
        <dbReference type="Proteomes" id="UP001056120"/>
    </source>
</evidence>
<comment type="caution">
    <text evidence="1">The sequence shown here is derived from an EMBL/GenBank/DDBJ whole genome shotgun (WGS) entry which is preliminary data.</text>
</comment>
<reference evidence="1 2" key="2">
    <citation type="journal article" date="2022" name="Mol. Ecol. Resour.">
        <title>The genomes of chicory, endive, great burdock and yacon provide insights into Asteraceae paleo-polyploidization history and plant inulin production.</title>
        <authorList>
            <person name="Fan W."/>
            <person name="Wang S."/>
            <person name="Wang H."/>
            <person name="Wang A."/>
            <person name="Jiang F."/>
            <person name="Liu H."/>
            <person name="Zhao H."/>
            <person name="Xu D."/>
            <person name="Zhang Y."/>
        </authorList>
    </citation>
    <scope>NUCLEOTIDE SEQUENCE [LARGE SCALE GENOMIC DNA]</scope>
    <source>
        <strain evidence="2">cv. Yunnan</strain>
        <tissue evidence="1">Leaves</tissue>
    </source>
</reference>
<dbReference type="Proteomes" id="UP001056120">
    <property type="component" value="Linkage Group LG18"/>
</dbReference>
<sequence>MSKRDGRPCSSPSTISDTVAYSTGKRKLLSNERIISPVHMVDLTSDDEVVIQDTVKDPFAGFSKDLKDHSLLGIVSAFVYTVEFQKRGLPHAHICLFMHVDHKLHSVDHIDKYISAKIPDKNEDPHVYSLVKLLLLL</sequence>
<evidence type="ECO:0000313" key="1">
    <source>
        <dbReference type="EMBL" id="KAI3755108.1"/>
    </source>
</evidence>